<dbReference type="GO" id="GO:0006493">
    <property type="term" value="P:protein O-linked glycosylation"/>
    <property type="evidence" value="ECO:0007669"/>
    <property type="project" value="TreeGrafter"/>
</dbReference>
<feature type="domain" description="O-GlcNAc transferase C-terminal" evidence="9">
    <location>
        <begin position="254"/>
        <end position="427"/>
    </location>
</feature>
<evidence type="ECO:0000256" key="1">
    <source>
        <dbReference type="ARBA" id="ARBA00004922"/>
    </source>
</evidence>
<dbReference type="Pfam" id="PF13844">
    <property type="entry name" value="Glyco_transf_41"/>
    <property type="match status" value="2"/>
</dbReference>
<dbReference type="eggNOG" id="COG3914">
    <property type="taxonomic scope" value="Bacteria"/>
</dbReference>
<comment type="pathway">
    <text evidence="1">Protein modification; protein glycosylation.</text>
</comment>
<proteinExistence type="inferred from homology"/>
<organism evidence="10 11">
    <name type="scientific">Prochlorococcus marinus (strain MIT 9215)</name>
    <dbReference type="NCBI Taxonomy" id="93060"/>
    <lineage>
        <taxon>Bacteria</taxon>
        <taxon>Bacillati</taxon>
        <taxon>Cyanobacteriota</taxon>
        <taxon>Cyanophyceae</taxon>
        <taxon>Synechococcales</taxon>
        <taxon>Prochlorococcaceae</taxon>
        <taxon>Prochlorococcus</taxon>
    </lineage>
</organism>
<feature type="repeat" description="TPR" evidence="8">
    <location>
        <begin position="92"/>
        <end position="125"/>
    </location>
</feature>
<dbReference type="Gene3D" id="3.40.50.2000">
    <property type="entry name" value="Glycogen Phosphorylase B"/>
    <property type="match status" value="1"/>
</dbReference>
<evidence type="ECO:0000259" key="9">
    <source>
        <dbReference type="Pfam" id="PF13844"/>
    </source>
</evidence>
<evidence type="ECO:0000256" key="2">
    <source>
        <dbReference type="ARBA" id="ARBA00005386"/>
    </source>
</evidence>
<evidence type="ECO:0000256" key="7">
    <source>
        <dbReference type="ARBA" id="ARBA00022803"/>
    </source>
</evidence>
<dbReference type="Pfam" id="PF00515">
    <property type="entry name" value="TPR_1"/>
    <property type="match status" value="1"/>
</dbReference>
<evidence type="ECO:0000256" key="5">
    <source>
        <dbReference type="ARBA" id="ARBA00022679"/>
    </source>
</evidence>
<dbReference type="CAZy" id="GT41">
    <property type="family name" value="Glycosyltransferase Family 41"/>
</dbReference>
<evidence type="ECO:0000256" key="8">
    <source>
        <dbReference type="PROSITE-ProRule" id="PRU00339"/>
    </source>
</evidence>
<dbReference type="Pfam" id="PF13432">
    <property type="entry name" value="TPR_16"/>
    <property type="match status" value="1"/>
</dbReference>
<evidence type="ECO:0000256" key="4">
    <source>
        <dbReference type="ARBA" id="ARBA00022676"/>
    </source>
</evidence>
<keyword evidence="7 8" id="KW-0802">TPR repeat</keyword>
<dbReference type="AlphaFoldDB" id="A8G5N4"/>
<dbReference type="Gene3D" id="1.25.40.10">
    <property type="entry name" value="Tetratricopeptide repeat domain"/>
    <property type="match status" value="2"/>
</dbReference>
<evidence type="ECO:0000256" key="6">
    <source>
        <dbReference type="ARBA" id="ARBA00022737"/>
    </source>
</evidence>
<evidence type="ECO:0000313" key="11">
    <source>
        <dbReference type="Proteomes" id="UP000002014"/>
    </source>
</evidence>
<dbReference type="InterPro" id="IPR029489">
    <property type="entry name" value="OGT/SEC/SPY_C"/>
</dbReference>
<dbReference type="InterPro" id="IPR002885">
    <property type="entry name" value="PPR_rpt"/>
</dbReference>
<dbReference type="SUPFAM" id="SSF48452">
    <property type="entry name" value="TPR-like"/>
    <property type="match status" value="1"/>
</dbReference>
<dbReference type="KEGG" id="pmh:P9215_13001"/>
<dbReference type="InterPro" id="IPR019734">
    <property type="entry name" value="TPR_rpt"/>
</dbReference>
<protein>
    <recommendedName>
        <fullName evidence="3">protein O-GlcNAc transferase</fullName>
        <ecNumber evidence="3">2.4.1.255</ecNumber>
    </recommendedName>
</protein>
<feature type="domain" description="O-GlcNAc transferase C-terminal" evidence="9">
    <location>
        <begin position="433"/>
        <end position="617"/>
    </location>
</feature>
<dbReference type="PANTHER" id="PTHR44998">
    <property type="match status" value="1"/>
</dbReference>
<dbReference type="Gene3D" id="3.40.50.11380">
    <property type="match status" value="1"/>
</dbReference>
<dbReference type="HOGENOM" id="CLU_001721_5_0_3"/>
<comment type="similarity">
    <text evidence="2">Belongs to the glycosyltransferase 41 family. O-GlcNAc transferase subfamily.</text>
</comment>
<evidence type="ECO:0000313" key="10">
    <source>
        <dbReference type="EMBL" id="ABV50915.1"/>
    </source>
</evidence>
<dbReference type="UniPathway" id="UPA00378"/>
<gene>
    <name evidence="10" type="ordered locus">P9215_13001</name>
</gene>
<dbReference type="EC" id="2.4.1.255" evidence="3"/>
<dbReference type="RefSeq" id="WP_012007982.1">
    <property type="nucleotide sequence ID" value="NC_009840.1"/>
</dbReference>
<dbReference type="EMBL" id="CP000825">
    <property type="protein sequence ID" value="ABV50915.1"/>
    <property type="molecule type" value="Genomic_DNA"/>
</dbReference>
<dbReference type="Pfam" id="PF13181">
    <property type="entry name" value="TPR_8"/>
    <property type="match status" value="1"/>
</dbReference>
<dbReference type="PROSITE" id="PS50005">
    <property type="entry name" value="TPR"/>
    <property type="match status" value="4"/>
</dbReference>
<dbReference type="PANTHER" id="PTHR44998:SF1">
    <property type="entry name" value="UDP-N-ACETYLGLUCOSAMINE--PEPTIDE N-ACETYLGLUCOSAMINYLTRANSFERASE 110 KDA SUBUNIT"/>
    <property type="match status" value="1"/>
</dbReference>
<keyword evidence="6" id="KW-0677">Repeat</keyword>
<keyword evidence="5 10" id="KW-0808">Transferase</keyword>
<feature type="repeat" description="TPR" evidence="8">
    <location>
        <begin position="57"/>
        <end position="90"/>
    </location>
</feature>
<feature type="repeat" description="TPR" evidence="8">
    <location>
        <begin position="160"/>
        <end position="193"/>
    </location>
</feature>
<name>A8G5N4_PROM2</name>
<dbReference type="InterPro" id="IPR011990">
    <property type="entry name" value="TPR-like_helical_dom_sf"/>
</dbReference>
<dbReference type="eggNOG" id="COG0457">
    <property type="taxonomic scope" value="Bacteria"/>
</dbReference>
<accession>A8G5N4</accession>
<evidence type="ECO:0000256" key="3">
    <source>
        <dbReference type="ARBA" id="ARBA00011970"/>
    </source>
</evidence>
<dbReference type="NCBIfam" id="TIGR00756">
    <property type="entry name" value="PPR"/>
    <property type="match status" value="1"/>
</dbReference>
<dbReference type="SMART" id="SM00028">
    <property type="entry name" value="TPR"/>
    <property type="match status" value="4"/>
</dbReference>
<feature type="repeat" description="TPR" evidence="8">
    <location>
        <begin position="126"/>
        <end position="159"/>
    </location>
</feature>
<dbReference type="GO" id="GO:0097363">
    <property type="term" value="F:protein O-acetylglucosaminyltransferase activity"/>
    <property type="evidence" value="ECO:0007669"/>
    <property type="project" value="UniProtKB-EC"/>
</dbReference>
<dbReference type="PROSITE" id="PS50293">
    <property type="entry name" value="TPR_REGION"/>
    <property type="match status" value="1"/>
</dbReference>
<dbReference type="OrthoDB" id="238183at2"/>
<sequence>MNHGFGNTDLNKKKKKDSRYLIFYQKELQAKNLIEKEDFEGAKKIYLLLLENKYQNHEIFFNLGSIEFQSNNFLEAISYFERAKIIKLKNQEQIYTFLIYCYGKLKNYSKATELFHESLEKYPRSEKLIFTYAEIAKEKNNFQEFIRLYKEAISINPNNYKALSNLGAVYEKLKEFSNAIETYKKAIEIAPDVSHLKVDYLSSKSFACDWSDEDYKKQILTSVGIVGQAISPFELLPLEDDPQKHLIRAENFFKQRFKKTSKKLKFKPKNKIRIGYFSSDFYRHATMFLMKRIFECHDKTKFEIFIYSFSDYEDIFTDKLKKNVKKFINITSLSDEEAADIARKDELDIAVDLKGFTKDTRLSIFSLRVAPIQISYLGYPGTIGSSCIDYIIADKVVIPANLKRFYSEKVIYMPNCYQCNDNKRLVSKKKFQKSDFGLSEHNFVFACFNANNKITLVEFNIWMRLLKKVKNSILWLYKSNNYSMMNLKKEAEKQGVQSKRIIFADKMLNEDHLSRIKFADLFLDTFHYNAHTTASDALWAEVPVVTKQGQSFSARVCSSLLTALNLEELITKENFEYENLAYKIASDKSYLMSLRKKLKEEKLTSSLFDSEKFTKDLENIYQELINAHSKNV</sequence>
<keyword evidence="4" id="KW-0328">Glycosyltransferase</keyword>
<reference evidence="10 11" key="1">
    <citation type="journal article" date="2007" name="PLoS Genet.">
        <title>Patterns and implications of gene gain and loss in the evolution of Prochlorococcus.</title>
        <authorList>
            <person name="Kettler G.C."/>
            <person name="Martiny A.C."/>
            <person name="Huang K."/>
            <person name="Zucker J."/>
            <person name="Coleman M.L."/>
            <person name="Rodrigue S."/>
            <person name="Chen F."/>
            <person name="Lapidus A."/>
            <person name="Ferriera S."/>
            <person name="Johnson J."/>
            <person name="Steglich C."/>
            <person name="Church G.M."/>
            <person name="Richardson P."/>
            <person name="Chisholm S.W."/>
        </authorList>
    </citation>
    <scope>NUCLEOTIDE SEQUENCE [LARGE SCALE GENOMIC DNA]</scope>
    <source>
        <strain evidence="10 11">MIT 9215</strain>
    </source>
</reference>
<dbReference type="Proteomes" id="UP000002014">
    <property type="component" value="Chromosome"/>
</dbReference>